<feature type="transmembrane region" description="Helical" evidence="1">
    <location>
        <begin position="117"/>
        <end position="136"/>
    </location>
</feature>
<keyword evidence="1" id="KW-0472">Membrane</keyword>
<dbReference type="STRING" id="319236.BST91_09120"/>
<dbReference type="Pfam" id="PF13630">
    <property type="entry name" value="SdpI"/>
    <property type="match status" value="1"/>
</dbReference>
<feature type="domain" description="DUF1648" evidence="2">
    <location>
        <begin position="14"/>
        <end position="59"/>
    </location>
</feature>
<keyword evidence="1" id="KW-1133">Transmembrane helix</keyword>
<name>A0A090QKZ9_9FLAO</name>
<protein>
    <recommendedName>
        <fullName evidence="2">DUF1648 domain-containing protein</fullName>
    </recommendedName>
</protein>
<organism evidence="3 4">
    <name type="scientific">Nonlabens tegetincola</name>
    <dbReference type="NCBI Taxonomy" id="323273"/>
    <lineage>
        <taxon>Bacteria</taxon>
        <taxon>Pseudomonadati</taxon>
        <taxon>Bacteroidota</taxon>
        <taxon>Flavobacteriia</taxon>
        <taxon>Flavobacteriales</taxon>
        <taxon>Flavobacteriaceae</taxon>
        <taxon>Nonlabens</taxon>
    </lineage>
</organism>
<evidence type="ECO:0000313" key="4">
    <source>
        <dbReference type="Proteomes" id="UP000029221"/>
    </source>
</evidence>
<feature type="transmembrane region" description="Helical" evidence="1">
    <location>
        <begin position="52"/>
        <end position="70"/>
    </location>
</feature>
<dbReference type="InterPro" id="IPR012867">
    <property type="entry name" value="DUF1648"/>
</dbReference>
<dbReference type="eggNOG" id="COG5658">
    <property type="taxonomic scope" value="Bacteria"/>
</dbReference>
<reference evidence="3" key="1">
    <citation type="journal article" date="2014" name="Genome Announc.">
        <title>Draft Genome Sequences of Marine Flavobacterium Nonlabens Strains NR17, NR24, NR27, NR32, NR33, and Ara13.</title>
        <authorList>
            <person name="Nakanishi M."/>
            <person name="Meirelles P."/>
            <person name="Suzuki R."/>
            <person name="Takatani N."/>
            <person name="Mino S."/>
            <person name="Suda W."/>
            <person name="Oshima K."/>
            <person name="Hattori M."/>
            <person name="Ohkuma M."/>
            <person name="Hosokawa M."/>
            <person name="Miyashita K."/>
            <person name="Thompson F.L."/>
            <person name="Niwa A."/>
            <person name="Sawabe T."/>
            <person name="Sawabe T."/>
        </authorList>
    </citation>
    <scope>NUCLEOTIDE SEQUENCE [LARGE SCALE GENOMIC DNA]</scope>
    <source>
        <strain evidence="3">JCM 19294</strain>
    </source>
</reference>
<dbReference type="PANTHER" id="PTHR37810">
    <property type="entry name" value="IMMUNITY PROTEIN SDPI"/>
    <property type="match status" value="1"/>
</dbReference>
<dbReference type="PIRSF" id="PIRSF038959">
    <property type="entry name" value="SdpI"/>
    <property type="match status" value="1"/>
</dbReference>
<dbReference type="AlphaFoldDB" id="A0A090QKZ9"/>
<dbReference type="PANTHER" id="PTHR37810:SF5">
    <property type="entry name" value="IMMUNITY PROTEIN SDPI"/>
    <property type="match status" value="1"/>
</dbReference>
<feature type="transmembrane region" description="Helical" evidence="1">
    <location>
        <begin position="82"/>
        <end position="105"/>
    </location>
</feature>
<comment type="caution">
    <text evidence="3">The sequence shown here is derived from an EMBL/GenBank/DDBJ whole genome shotgun (WGS) entry which is preliminary data.</text>
</comment>
<proteinExistence type="predicted"/>
<dbReference type="Pfam" id="PF07853">
    <property type="entry name" value="DUF1648"/>
    <property type="match status" value="1"/>
</dbReference>
<gene>
    <name evidence="3" type="ORF">JCM19294_1714</name>
</gene>
<dbReference type="Proteomes" id="UP000029221">
    <property type="component" value="Unassembled WGS sequence"/>
</dbReference>
<dbReference type="EMBL" id="BBML01000002">
    <property type="protein sequence ID" value="GAK96201.1"/>
    <property type="molecule type" value="Genomic_DNA"/>
</dbReference>
<accession>A0A090QKZ9</accession>
<sequence length="218" mass="25043">MQNKNFIEYLIIALNLIPFLYLGFIYSELPEEVAMHFNSSGQVDRMGSKKELWILPILLCGVMYFLFKYLPQLDPKNNNSRIWPGLRLGLTVFMSAICMIIIYACSHTNSSTFSKELPRLIFAGVGLLFVLLGLYMRHIKPNYFIGIRTPWTLESNDVWKKTHYYGGYWFLIAGIVMVISSILFSMQTTFIIVMSATIGIAIASFAYSYYLYQKPGKS</sequence>
<keyword evidence="4" id="KW-1185">Reference proteome</keyword>
<keyword evidence="1" id="KW-0812">Transmembrane</keyword>
<dbReference type="RefSeq" id="WP_042277364.1">
    <property type="nucleotide sequence ID" value="NZ_BBML01000002.1"/>
</dbReference>
<feature type="transmembrane region" description="Helical" evidence="1">
    <location>
        <begin position="6"/>
        <end position="26"/>
    </location>
</feature>
<evidence type="ECO:0000313" key="3">
    <source>
        <dbReference type="EMBL" id="GAK96201.1"/>
    </source>
</evidence>
<dbReference type="InterPro" id="IPR026272">
    <property type="entry name" value="SdpI"/>
</dbReference>
<evidence type="ECO:0000259" key="2">
    <source>
        <dbReference type="Pfam" id="PF07853"/>
    </source>
</evidence>
<evidence type="ECO:0000256" key="1">
    <source>
        <dbReference type="SAM" id="Phobius"/>
    </source>
</evidence>
<feature type="transmembrane region" description="Helical" evidence="1">
    <location>
        <begin position="165"/>
        <end position="184"/>
    </location>
</feature>
<dbReference type="InterPro" id="IPR025962">
    <property type="entry name" value="SdpI/YhfL"/>
</dbReference>
<dbReference type="GO" id="GO:0009636">
    <property type="term" value="P:response to toxic substance"/>
    <property type="evidence" value="ECO:0007669"/>
    <property type="project" value="TreeGrafter"/>
</dbReference>
<feature type="transmembrane region" description="Helical" evidence="1">
    <location>
        <begin position="191"/>
        <end position="212"/>
    </location>
</feature>